<organism evidence="2">
    <name type="scientific">Zea mays</name>
    <name type="common">Maize</name>
    <dbReference type="NCBI Taxonomy" id="4577"/>
    <lineage>
        <taxon>Eukaryota</taxon>
        <taxon>Viridiplantae</taxon>
        <taxon>Streptophyta</taxon>
        <taxon>Embryophyta</taxon>
        <taxon>Tracheophyta</taxon>
        <taxon>Spermatophyta</taxon>
        <taxon>Magnoliopsida</taxon>
        <taxon>Liliopsida</taxon>
        <taxon>Poales</taxon>
        <taxon>Poaceae</taxon>
        <taxon>PACMAD clade</taxon>
        <taxon>Panicoideae</taxon>
        <taxon>Andropogonodae</taxon>
        <taxon>Andropogoneae</taxon>
        <taxon>Tripsacinae</taxon>
        <taxon>Zea</taxon>
    </lineage>
</organism>
<proteinExistence type="evidence at transcript level"/>
<name>B6U3K4_MAIZE</name>
<reference evidence="2" key="1">
    <citation type="journal article" date="2009" name="Plant Mol. Biol.">
        <title>Insights into corn genes derived from large-scale cDNA sequencing.</title>
        <authorList>
            <person name="Alexandrov N.N."/>
            <person name="Brover V.V."/>
            <person name="Freidin S."/>
            <person name="Troukhan M.E."/>
            <person name="Tatarinova T.V."/>
            <person name="Zhang H."/>
            <person name="Swaller T.J."/>
            <person name="Lu Y.P."/>
            <person name="Bouck J."/>
            <person name="Flavell R.B."/>
            <person name="Feldmann K.A."/>
        </authorList>
    </citation>
    <scope>NUCLEOTIDE SEQUENCE</scope>
</reference>
<protein>
    <submittedName>
        <fullName evidence="2">Uncharacterized protein</fullName>
    </submittedName>
</protein>
<evidence type="ECO:0000313" key="2">
    <source>
        <dbReference type="EMBL" id="ACG43937.1"/>
    </source>
</evidence>
<dbReference type="EMBL" id="EU971819">
    <property type="protein sequence ID" value="ACG43937.1"/>
    <property type="molecule type" value="mRNA"/>
</dbReference>
<feature type="region of interest" description="Disordered" evidence="1">
    <location>
        <begin position="1"/>
        <end position="49"/>
    </location>
</feature>
<evidence type="ECO:0000256" key="1">
    <source>
        <dbReference type="SAM" id="MobiDB-lite"/>
    </source>
</evidence>
<accession>B6U3K4</accession>
<dbReference type="AlphaFoldDB" id="B6U3K4"/>
<sequence>MEENQEKFAPESSGGDDDDATTTPRGDGDGDGDEHKGATTAAGVKRKRG</sequence>